<dbReference type="FunFam" id="3.40.50.2000:FF:000107">
    <property type="entry name" value="Glycosyltransferase"/>
    <property type="match status" value="1"/>
</dbReference>
<proteinExistence type="inferred from homology"/>
<accession>A0A835EZL3</accession>
<evidence type="ECO:0000256" key="2">
    <source>
        <dbReference type="ARBA" id="ARBA00022679"/>
    </source>
</evidence>
<dbReference type="Gramene" id="Dexi4A01G0011060.1">
    <property type="protein sequence ID" value="Dexi4A01G0011060.1:cds"/>
    <property type="gene ID" value="Dexi4A01G0011060"/>
</dbReference>
<dbReference type="InterPro" id="IPR035595">
    <property type="entry name" value="UDP_glycos_trans_CS"/>
</dbReference>
<dbReference type="EMBL" id="JACEFO010001666">
    <property type="protein sequence ID" value="KAF8723714.1"/>
    <property type="molecule type" value="Genomic_DNA"/>
</dbReference>
<name>A0A835EZL3_9POAL</name>
<dbReference type="PANTHER" id="PTHR48047">
    <property type="entry name" value="GLYCOSYLTRANSFERASE"/>
    <property type="match status" value="1"/>
</dbReference>
<keyword evidence="6" id="KW-1185">Reference proteome</keyword>
<evidence type="ECO:0000256" key="1">
    <source>
        <dbReference type="ARBA" id="ARBA00009995"/>
    </source>
</evidence>
<dbReference type="GO" id="GO:0035251">
    <property type="term" value="F:UDP-glucosyltransferase activity"/>
    <property type="evidence" value="ECO:0007669"/>
    <property type="project" value="TreeGrafter"/>
</dbReference>
<protein>
    <recommendedName>
        <fullName evidence="4">Glycosyltransferase</fullName>
        <ecNumber evidence="4">2.4.1.-</ecNumber>
    </recommendedName>
</protein>
<evidence type="ECO:0000313" key="5">
    <source>
        <dbReference type="EMBL" id="KAF8723714.1"/>
    </source>
</evidence>
<evidence type="ECO:0000256" key="4">
    <source>
        <dbReference type="RuleBase" id="RU362057"/>
    </source>
</evidence>
<dbReference type="PANTHER" id="PTHR48047:SF51">
    <property type="entry name" value="GLYCOSYLTRANSFERASE"/>
    <property type="match status" value="1"/>
</dbReference>
<evidence type="ECO:0000256" key="3">
    <source>
        <dbReference type="RuleBase" id="RU003718"/>
    </source>
</evidence>
<dbReference type="OrthoDB" id="5835829at2759"/>
<organism evidence="5 6">
    <name type="scientific">Digitaria exilis</name>
    <dbReference type="NCBI Taxonomy" id="1010633"/>
    <lineage>
        <taxon>Eukaryota</taxon>
        <taxon>Viridiplantae</taxon>
        <taxon>Streptophyta</taxon>
        <taxon>Embryophyta</taxon>
        <taxon>Tracheophyta</taxon>
        <taxon>Spermatophyta</taxon>
        <taxon>Magnoliopsida</taxon>
        <taxon>Liliopsida</taxon>
        <taxon>Poales</taxon>
        <taxon>Poaceae</taxon>
        <taxon>PACMAD clade</taxon>
        <taxon>Panicoideae</taxon>
        <taxon>Panicodae</taxon>
        <taxon>Paniceae</taxon>
        <taxon>Anthephorinae</taxon>
        <taxon>Digitaria</taxon>
    </lineage>
</organism>
<dbReference type="PROSITE" id="PS00375">
    <property type="entry name" value="UDPGT"/>
    <property type="match status" value="1"/>
</dbReference>
<comment type="caution">
    <text evidence="5">The sequence shown here is derived from an EMBL/GenBank/DDBJ whole genome shotgun (WGS) entry which is preliminary data.</text>
</comment>
<dbReference type="Gene3D" id="3.40.50.2000">
    <property type="entry name" value="Glycogen Phosphorylase B"/>
    <property type="match status" value="2"/>
</dbReference>
<dbReference type="CDD" id="cd03784">
    <property type="entry name" value="GT1_Gtf-like"/>
    <property type="match status" value="1"/>
</dbReference>
<keyword evidence="3" id="KW-0328">Glycosyltransferase</keyword>
<evidence type="ECO:0000313" key="6">
    <source>
        <dbReference type="Proteomes" id="UP000636709"/>
    </source>
</evidence>
<keyword evidence="2 3" id="KW-0808">Transferase</keyword>
<comment type="similarity">
    <text evidence="1 3">Belongs to the UDP-glycosyltransferase family.</text>
</comment>
<dbReference type="EC" id="2.4.1.-" evidence="4"/>
<sequence>MASSSPPSHPVLRHVAMLPFMAKGHAMPLLHLAHVLLRRGLATAITFLATPRDAPFICAGAPTGASVVELPFPSSATGPQSMDELPSAASVTGLLDVVSTAAALRPAFAAALAGMDPRPDLLVHDGFLSWPKDAADELGVPRLVSMGMSAFATWVPMAVMVQKPHARVGGSPSEPFELDGLPGLRLTKADLNPPFDEPEPAGPHWEFILECSGAMGTSRGTILNSFHELESLYIDSWNRAMPIKMWPVGPLCLAGEPDRTLEADIAGWLESRLAMNRPVLYVAFGSQAELSRAQVEEIAAGLDRSGLDFIWVVRSRWLDHEDDQFENRFGDRGKVVRSFINQLGVLGHKAIKGFFSHCGWNSVMESISMGVPILAYPMAAEQKLNSKFVVDVLQVGIRVWPSETEDGGAGHGSELLVSSEDVSTLSRELILGEGGKRAAARMTELAASARAAVEEGGSSFESLELMVREVCEIGCADEKE</sequence>
<gene>
    <name evidence="5" type="ORF">HU200_021679</name>
</gene>
<dbReference type="AlphaFoldDB" id="A0A835EZL3"/>
<dbReference type="InterPro" id="IPR002213">
    <property type="entry name" value="UDP_glucos_trans"/>
</dbReference>
<dbReference type="Proteomes" id="UP000636709">
    <property type="component" value="Unassembled WGS sequence"/>
</dbReference>
<dbReference type="SUPFAM" id="SSF53756">
    <property type="entry name" value="UDP-Glycosyltransferase/glycogen phosphorylase"/>
    <property type="match status" value="1"/>
</dbReference>
<reference evidence="5" key="1">
    <citation type="submission" date="2020-07" db="EMBL/GenBank/DDBJ databases">
        <title>Genome sequence and genetic diversity analysis of an under-domesticated orphan crop, white fonio (Digitaria exilis).</title>
        <authorList>
            <person name="Bennetzen J.L."/>
            <person name="Chen S."/>
            <person name="Ma X."/>
            <person name="Wang X."/>
            <person name="Yssel A.E.J."/>
            <person name="Chaluvadi S.R."/>
            <person name="Johnson M."/>
            <person name="Gangashetty P."/>
            <person name="Hamidou F."/>
            <person name="Sanogo M.D."/>
            <person name="Zwaenepoel A."/>
            <person name="Wallace J."/>
            <person name="Van De Peer Y."/>
            <person name="Van Deynze A."/>
        </authorList>
    </citation>
    <scope>NUCLEOTIDE SEQUENCE</scope>
    <source>
        <tissue evidence="5">Leaves</tissue>
    </source>
</reference>
<dbReference type="Pfam" id="PF00201">
    <property type="entry name" value="UDPGT"/>
    <property type="match status" value="1"/>
</dbReference>